<gene>
    <name evidence="2" type="ORF">CEXT_490171</name>
</gene>
<feature type="compositionally biased region" description="Polar residues" evidence="1">
    <location>
        <begin position="1"/>
        <end position="17"/>
    </location>
</feature>
<dbReference type="AlphaFoldDB" id="A0AAV4PGD0"/>
<evidence type="ECO:0000256" key="1">
    <source>
        <dbReference type="SAM" id="MobiDB-lite"/>
    </source>
</evidence>
<keyword evidence="3" id="KW-1185">Reference proteome</keyword>
<proteinExistence type="predicted"/>
<evidence type="ECO:0000313" key="2">
    <source>
        <dbReference type="EMBL" id="GIX94751.1"/>
    </source>
</evidence>
<accession>A0AAV4PGD0</accession>
<evidence type="ECO:0000313" key="3">
    <source>
        <dbReference type="Proteomes" id="UP001054945"/>
    </source>
</evidence>
<reference evidence="2 3" key="1">
    <citation type="submission" date="2021-06" db="EMBL/GenBank/DDBJ databases">
        <title>Caerostris extrusa draft genome.</title>
        <authorList>
            <person name="Kono N."/>
            <person name="Arakawa K."/>
        </authorList>
    </citation>
    <scope>NUCLEOTIDE SEQUENCE [LARGE SCALE GENOMIC DNA]</scope>
</reference>
<protein>
    <submittedName>
        <fullName evidence="2">Uncharacterized protein</fullName>
    </submittedName>
</protein>
<feature type="region of interest" description="Disordered" evidence="1">
    <location>
        <begin position="41"/>
        <end position="80"/>
    </location>
</feature>
<dbReference type="EMBL" id="BPLR01004424">
    <property type="protein sequence ID" value="GIX94751.1"/>
    <property type="molecule type" value="Genomic_DNA"/>
</dbReference>
<feature type="compositionally biased region" description="Basic and acidic residues" evidence="1">
    <location>
        <begin position="60"/>
        <end position="76"/>
    </location>
</feature>
<dbReference type="Proteomes" id="UP001054945">
    <property type="component" value="Unassembled WGS sequence"/>
</dbReference>
<feature type="region of interest" description="Disordered" evidence="1">
    <location>
        <begin position="1"/>
        <end position="24"/>
    </location>
</feature>
<comment type="caution">
    <text evidence="2">The sequence shown here is derived from an EMBL/GenBank/DDBJ whole genome shotgun (WGS) entry which is preliminary data.</text>
</comment>
<name>A0AAV4PGD0_CAEEX</name>
<sequence>MTSGKSTGMPQTRNSAVSKRDFPFNQKLSQNNYLQSLYSTRHSSQCNFSSNRVRLNKPILRGDTKDSSENKATERNRTRKYFPPLKIYLQRCPK</sequence>
<organism evidence="2 3">
    <name type="scientific">Caerostris extrusa</name>
    <name type="common">Bark spider</name>
    <name type="synonym">Caerostris bankana</name>
    <dbReference type="NCBI Taxonomy" id="172846"/>
    <lineage>
        <taxon>Eukaryota</taxon>
        <taxon>Metazoa</taxon>
        <taxon>Ecdysozoa</taxon>
        <taxon>Arthropoda</taxon>
        <taxon>Chelicerata</taxon>
        <taxon>Arachnida</taxon>
        <taxon>Araneae</taxon>
        <taxon>Araneomorphae</taxon>
        <taxon>Entelegynae</taxon>
        <taxon>Araneoidea</taxon>
        <taxon>Araneidae</taxon>
        <taxon>Caerostris</taxon>
    </lineage>
</organism>
<feature type="compositionally biased region" description="Polar residues" evidence="1">
    <location>
        <begin position="41"/>
        <end position="53"/>
    </location>
</feature>